<dbReference type="Proteomes" id="UP001219518">
    <property type="component" value="Unassembled WGS sequence"/>
</dbReference>
<dbReference type="PANTHER" id="PTHR33194">
    <property type="entry name" value="ZINC KNUCKLE DOMAINCONTAINING PROTEIN"/>
    <property type="match status" value="1"/>
</dbReference>
<feature type="region of interest" description="Disordered" evidence="1">
    <location>
        <begin position="157"/>
        <end position="189"/>
    </location>
</feature>
<dbReference type="GO" id="GO:0008270">
    <property type="term" value="F:zinc ion binding"/>
    <property type="evidence" value="ECO:0007669"/>
    <property type="project" value="InterPro"/>
</dbReference>
<evidence type="ECO:0000259" key="2">
    <source>
        <dbReference type="Pfam" id="PF03732"/>
    </source>
</evidence>
<organism evidence="3 4">
    <name type="scientific">Frankliniella fusca</name>
    <dbReference type="NCBI Taxonomy" id="407009"/>
    <lineage>
        <taxon>Eukaryota</taxon>
        <taxon>Metazoa</taxon>
        <taxon>Ecdysozoa</taxon>
        <taxon>Arthropoda</taxon>
        <taxon>Hexapoda</taxon>
        <taxon>Insecta</taxon>
        <taxon>Pterygota</taxon>
        <taxon>Neoptera</taxon>
        <taxon>Paraneoptera</taxon>
        <taxon>Thysanoptera</taxon>
        <taxon>Terebrantia</taxon>
        <taxon>Thripoidea</taxon>
        <taxon>Thripidae</taxon>
        <taxon>Frankliniella</taxon>
    </lineage>
</organism>
<name>A0AAE1LPC6_9NEOP</name>
<dbReference type="InterPro" id="IPR036875">
    <property type="entry name" value="Znf_CCHC_sf"/>
</dbReference>
<reference evidence="3" key="1">
    <citation type="submission" date="2021-07" db="EMBL/GenBank/DDBJ databases">
        <authorList>
            <person name="Catto M.A."/>
            <person name="Jacobson A."/>
            <person name="Kennedy G."/>
            <person name="Labadie P."/>
            <person name="Hunt B.G."/>
            <person name="Srinivasan R."/>
        </authorList>
    </citation>
    <scope>NUCLEOTIDE SEQUENCE</scope>
    <source>
        <strain evidence="3">PL_HMW_Pooled</strain>
        <tissue evidence="3">Head</tissue>
    </source>
</reference>
<gene>
    <name evidence="3" type="ORF">KUF71_016012</name>
</gene>
<accession>A0AAE1LPC6</accession>
<evidence type="ECO:0000313" key="3">
    <source>
        <dbReference type="EMBL" id="KAK3927726.1"/>
    </source>
</evidence>
<keyword evidence="4" id="KW-1185">Reference proteome</keyword>
<comment type="caution">
    <text evidence="3">The sequence shown here is derived from an EMBL/GenBank/DDBJ whole genome shotgun (WGS) entry which is preliminary data.</text>
</comment>
<feature type="domain" description="Retrotransposon gag" evidence="2">
    <location>
        <begin position="268"/>
        <end position="354"/>
    </location>
</feature>
<proteinExistence type="predicted"/>
<dbReference type="PANTHER" id="PTHR33194:SF4">
    <property type="entry name" value="CCHC-TYPE DOMAIN-CONTAINING PROTEIN"/>
    <property type="match status" value="1"/>
</dbReference>
<evidence type="ECO:0000313" key="4">
    <source>
        <dbReference type="Proteomes" id="UP001219518"/>
    </source>
</evidence>
<dbReference type="Pfam" id="PF03732">
    <property type="entry name" value="Retrotrans_gag"/>
    <property type="match status" value="1"/>
</dbReference>
<protein>
    <submittedName>
        <fullName evidence="3">Activity-regulated cytoskeleton associated protein 2</fullName>
    </submittedName>
</protein>
<feature type="compositionally biased region" description="Polar residues" evidence="1">
    <location>
        <begin position="157"/>
        <end position="167"/>
    </location>
</feature>
<dbReference type="SUPFAM" id="SSF57756">
    <property type="entry name" value="Retrovirus zinc finger-like domains"/>
    <property type="match status" value="1"/>
</dbReference>
<dbReference type="Gene3D" id="4.10.60.10">
    <property type="entry name" value="Zinc finger, CCHC-type"/>
    <property type="match status" value="1"/>
</dbReference>
<evidence type="ECO:0000256" key="1">
    <source>
        <dbReference type="SAM" id="MobiDB-lite"/>
    </source>
</evidence>
<dbReference type="GO" id="GO:0003676">
    <property type="term" value="F:nucleic acid binding"/>
    <property type="evidence" value="ECO:0007669"/>
    <property type="project" value="InterPro"/>
</dbReference>
<dbReference type="AlphaFoldDB" id="A0AAE1LPC6"/>
<sequence length="509" mass="56681">MEVERLRKDELLYELNVGRGADFALATTVDNLRENLKAAIRREALGVIYQEGGFDSEEELIVCATKIQEVRDCLKAEPSLGTTKRCQTLIYHLNSRLVRLLSQCEGGERERCKRLLKDLKAYSSNFRSRGQGREFKAPSVVTVSTLRDDTSSVHSAWSVRTRSQASASVRPEDVPLPPSGPPSTLGGFGSTRDLSSGLAGLMLGAGAVPKAPHPVVRPGTSGSKPVAFHKWNVSFSGARDASVNSFILRIEELAEARGVSSSDLLRGAAEFFTGPALVWFRSVKNQISDWESLKELLKRNFLPVDYQDSLIEEIRNRQQGKDETSSNYIACMQGLFDRLELEVPEKDKLQMIIRNMAPFYIQNLPVLSIISINHLKEEARNLEVKKSLVDRYESGNRSRNLLEPDLAYRQTSTLSLPPRTPGYSKPFAPQRRPAVTEIEVPPATPEEPEEPPVEIAAVSKFACWNCKVGDHRFTSCPQPKTKFCHRCGYPDVITKECPTCSWKSAGNAQ</sequence>
<dbReference type="InterPro" id="IPR005162">
    <property type="entry name" value="Retrotrans_gag_dom"/>
</dbReference>
<dbReference type="EMBL" id="JAHWGI010001300">
    <property type="protein sequence ID" value="KAK3927726.1"/>
    <property type="molecule type" value="Genomic_DNA"/>
</dbReference>
<reference evidence="3" key="2">
    <citation type="journal article" date="2023" name="BMC Genomics">
        <title>Pest status, molecular evolution, and epigenetic factors derived from the genome assembly of Frankliniella fusca, a thysanopteran phytovirus vector.</title>
        <authorList>
            <person name="Catto M.A."/>
            <person name="Labadie P.E."/>
            <person name="Jacobson A.L."/>
            <person name="Kennedy G.G."/>
            <person name="Srinivasan R."/>
            <person name="Hunt B.G."/>
        </authorList>
    </citation>
    <scope>NUCLEOTIDE SEQUENCE</scope>
    <source>
        <strain evidence="3">PL_HMW_Pooled</strain>
    </source>
</reference>